<comment type="caution">
    <text evidence="1">The sequence shown here is derived from an EMBL/GenBank/DDBJ whole genome shotgun (WGS) entry which is preliminary data.</text>
</comment>
<evidence type="ECO:0000313" key="2">
    <source>
        <dbReference type="Proteomes" id="UP000036168"/>
    </source>
</evidence>
<dbReference type="PANTHER" id="PTHR37806:SF1">
    <property type="entry name" value="PEPTIDASE C39-LIKE DOMAIN-CONTAINING PROTEIN"/>
    <property type="match status" value="1"/>
</dbReference>
<proteinExistence type="predicted"/>
<dbReference type="Gene3D" id="3.90.70.10">
    <property type="entry name" value="Cysteine proteinases"/>
    <property type="match status" value="1"/>
</dbReference>
<dbReference type="AlphaFoldDB" id="A0A0T6BKS7"/>
<dbReference type="InterPro" id="IPR016997">
    <property type="entry name" value="UCP032442"/>
</dbReference>
<dbReference type="InterPro" id="IPR039563">
    <property type="entry name" value="Peptidase_C39_single_dom"/>
</dbReference>
<gene>
    <name evidence="1" type="ORF">AB447_207625</name>
</gene>
<dbReference type="PANTHER" id="PTHR37806">
    <property type="entry name" value="LMO0724 PROTEIN"/>
    <property type="match status" value="1"/>
</dbReference>
<dbReference type="OrthoDB" id="1164310at2"/>
<dbReference type="EMBL" id="LECW02000045">
    <property type="protein sequence ID" value="KRT90439.1"/>
    <property type="molecule type" value="Genomic_DNA"/>
</dbReference>
<dbReference type="STRING" id="1664069.BGLY_4137"/>
<accession>A0A0T6BKS7</accession>
<evidence type="ECO:0000313" key="1">
    <source>
        <dbReference type="EMBL" id="KRT90439.1"/>
    </source>
</evidence>
<dbReference type="CDD" id="cd02549">
    <property type="entry name" value="Peptidase_C39A"/>
    <property type="match status" value="1"/>
</dbReference>
<protein>
    <submittedName>
        <fullName evidence="1">Uncharacterized protein</fullName>
    </submittedName>
</protein>
<dbReference type="InterPro" id="IPR039564">
    <property type="entry name" value="Peptidase_C39-like"/>
</dbReference>
<dbReference type="Proteomes" id="UP000036168">
    <property type="component" value="Unassembled WGS sequence"/>
</dbReference>
<name>A0A0T6BKS7_9BACI</name>
<sequence>MKFIKALFSIFFLTAFALAIFILFSKDMIGPLIEMHENSQTKTGGEEVKSKGADDTLDVPLIKQMDAPKLYNGCEVASLAMILNYSGYDVTKNELAQKINRVPLTYQNGLKGNPNDGFVGDMEKGPGLSVYHGPIYKLAASYAGTKAIDLTGKKPAAIYKQLNKGRPVWVIATVRFAPVNDMQTWNTPSGKVDVTYSVHSVAVTGYNDKYVYLNDPYGYKNRKVDRSNFEKAWKQMGSQAVVIAS</sequence>
<dbReference type="PIRSF" id="PIRSF032442">
    <property type="entry name" value="UCP032442"/>
    <property type="match status" value="1"/>
</dbReference>
<dbReference type="Pfam" id="PF13529">
    <property type="entry name" value="Peptidase_C39_2"/>
    <property type="match status" value="1"/>
</dbReference>
<organism evidence="1 2">
    <name type="scientific">Bacillus glycinifermentans</name>
    <dbReference type="NCBI Taxonomy" id="1664069"/>
    <lineage>
        <taxon>Bacteria</taxon>
        <taxon>Bacillati</taxon>
        <taxon>Bacillota</taxon>
        <taxon>Bacilli</taxon>
        <taxon>Bacillales</taxon>
        <taxon>Bacillaceae</taxon>
        <taxon>Bacillus</taxon>
    </lineage>
</organism>
<reference evidence="1 2" key="1">
    <citation type="journal article" date="2015" name="Int. J. Syst. Evol. Microbiol.">
        <title>Bacillus glycinifermentans sp. nov., isolated from fermented soybean paste.</title>
        <authorList>
            <person name="Kim S.J."/>
            <person name="Dunlap C.A."/>
            <person name="Kwon S.W."/>
            <person name="Rooney A.P."/>
        </authorList>
    </citation>
    <scope>NUCLEOTIDE SEQUENCE [LARGE SCALE GENOMIC DNA]</scope>
    <source>
        <strain evidence="1 2">GO-13</strain>
    </source>
</reference>